<dbReference type="EMBL" id="CP012034">
    <property type="protein sequence ID" value="AKP68481.1"/>
    <property type="molecule type" value="Genomic_DNA"/>
</dbReference>
<dbReference type="InterPro" id="IPR033752">
    <property type="entry name" value="MetA_family"/>
</dbReference>
<dbReference type="PANTHER" id="PTHR20919">
    <property type="entry name" value="HOMOSERINE O-SUCCINYLTRANSFERASE"/>
    <property type="match status" value="1"/>
</dbReference>
<keyword evidence="2 4" id="KW-0808">Transferase</keyword>
<dbReference type="AlphaFoldDB" id="A0A0H4QMV8"/>
<dbReference type="Proteomes" id="UP000036106">
    <property type="component" value="Chromosome"/>
</dbReference>
<dbReference type="PANTHER" id="PTHR20919:SF0">
    <property type="entry name" value="HOMOSERINE O-SUCCINYLTRANSFERASE"/>
    <property type="match status" value="1"/>
</dbReference>
<dbReference type="Gene3D" id="3.40.50.880">
    <property type="match status" value="1"/>
</dbReference>
<dbReference type="STRING" id="1007676.ABM34_11765"/>
<evidence type="ECO:0000256" key="2">
    <source>
        <dbReference type="ARBA" id="ARBA00022679"/>
    </source>
</evidence>
<name>A0A0H4QMV8_9LACO</name>
<dbReference type="PATRIC" id="fig|1007676.4.peg.2379"/>
<dbReference type="InterPro" id="IPR029062">
    <property type="entry name" value="Class_I_gatase-like"/>
</dbReference>
<keyword evidence="1" id="KW-0028">Amino-acid biosynthesis</keyword>
<dbReference type="GO" id="GO:0008652">
    <property type="term" value="P:amino acid biosynthetic process"/>
    <property type="evidence" value="ECO:0007669"/>
    <property type="project" value="UniProtKB-KW"/>
</dbReference>
<protein>
    <submittedName>
        <fullName evidence="4">Homoserine O-succinyltransferase</fullName>
    </submittedName>
</protein>
<dbReference type="SUPFAM" id="SSF52317">
    <property type="entry name" value="Class I glutamine amidotransferase-like"/>
    <property type="match status" value="1"/>
</dbReference>
<keyword evidence="5" id="KW-1185">Reference proteome</keyword>
<evidence type="ECO:0000256" key="1">
    <source>
        <dbReference type="ARBA" id="ARBA00022605"/>
    </source>
</evidence>
<dbReference type="KEGG" id="lgn:ABM34_11765"/>
<dbReference type="GO" id="GO:0008899">
    <property type="term" value="F:homoserine O-succinyltransferase activity"/>
    <property type="evidence" value="ECO:0007669"/>
    <property type="project" value="TreeGrafter"/>
</dbReference>
<evidence type="ECO:0000313" key="4">
    <source>
        <dbReference type="EMBL" id="AKP68481.1"/>
    </source>
</evidence>
<evidence type="ECO:0000256" key="3">
    <source>
        <dbReference type="ARBA" id="ARBA00023315"/>
    </source>
</evidence>
<gene>
    <name evidence="4" type="ORF">ABM34_11765</name>
</gene>
<organism evidence="4 5">
    <name type="scientific">Companilactobacillus ginsenosidimutans</name>
    <dbReference type="NCBI Taxonomy" id="1007676"/>
    <lineage>
        <taxon>Bacteria</taxon>
        <taxon>Bacillati</taxon>
        <taxon>Bacillota</taxon>
        <taxon>Bacilli</taxon>
        <taxon>Lactobacillales</taxon>
        <taxon>Lactobacillaceae</taxon>
        <taxon>Companilactobacillus</taxon>
    </lineage>
</organism>
<reference evidence="5" key="1">
    <citation type="submission" date="2015-07" db="EMBL/GenBank/DDBJ databases">
        <title>Lactobacillus ginsenosidimutans/EMML 3141/ whole genome sequencing.</title>
        <authorList>
            <person name="Kim M.K."/>
            <person name="Im W.-T."/>
            <person name="Srinivasan S."/>
            <person name="Lee J.-J."/>
        </authorList>
    </citation>
    <scope>NUCLEOTIDE SEQUENCE [LARGE SCALE GENOMIC DNA]</scope>
    <source>
        <strain evidence="5">EMML 3041</strain>
    </source>
</reference>
<accession>A0A0H4QMV8</accession>
<dbReference type="Pfam" id="PF04204">
    <property type="entry name" value="HTS"/>
    <property type="match status" value="1"/>
</dbReference>
<keyword evidence="3" id="KW-0012">Acyltransferase</keyword>
<evidence type="ECO:0000313" key="5">
    <source>
        <dbReference type="Proteomes" id="UP000036106"/>
    </source>
</evidence>
<sequence>MYNKVETDENFYKSLTHEHRNVEFTYYYSATRYVDRKLDPAVTNTMKPLDLDDLDNLDGFIISGSPVEQIDFNDITYKDEIDELLDKLNEMSIPQLYVCWGAMAALHHLHGIDKQILPHKTFGIFQNNILKSSNLLDNISNNFPAPHARYAEMNQQQINDNSQLTINAISDKGLLFLASSKTKPQSFLFSHLEYQKNDLRKEYEREFAAHPERHPLQPVNYYSPINNQPMFAWEEVQAKFFGNWVRNVINAKVQVCS</sequence>
<proteinExistence type="predicted"/>